<dbReference type="PANTHER" id="PTHR46347:SF1">
    <property type="entry name" value="RING_FYVE_PHD ZINC FINGER SUPERFAMILY PROTEIN"/>
    <property type="match status" value="1"/>
</dbReference>
<evidence type="ECO:0000256" key="2">
    <source>
        <dbReference type="ARBA" id="ARBA00022771"/>
    </source>
</evidence>
<accession>A0AAN9PD32</accession>
<dbReference type="InterPro" id="IPR011016">
    <property type="entry name" value="Znf_RING-CH"/>
</dbReference>
<reference evidence="5 6" key="1">
    <citation type="submission" date="2024-01" db="EMBL/GenBank/DDBJ databases">
        <title>The genomes of 5 underutilized Papilionoideae crops provide insights into root nodulation and disease resistance.</title>
        <authorList>
            <person name="Yuan L."/>
        </authorList>
    </citation>
    <scope>NUCLEOTIDE SEQUENCE [LARGE SCALE GENOMIC DNA]</scope>
    <source>
        <strain evidence="5">LY-2023</strain>
        <tissue evidence="5">Leaf</tissue>
    </source>
</reference>
<protein>
    <recommendedName>
        <fullName evidence="4">RING-CH-type domain-containing protein</fullName>
    </recommendedName>
</protein>
<evidence type="ECO:0000256" key="1">
    <source>
        <dbReference type="ARBA" id="ARBA00022723"/>
    </source>
</evidence>
<sequence length="99" mass="11281">MTDPLDSSPLIPPPSSVVTEIDLEAAFTEQIQCRIFLETRRDFIASCKCKGTSKYAHRECLDHWRAVKNLLLDPVFTSSRVSRSKAEEKRGIWVVDLET</sequence>
<proteinExistence type="predicted"/>
<dbReference type="AlphaFoldDB" id="A0AAN9PD32"/>
<feature type="domain" description="RING-CH-type" evidence="4">
    <location>
        <begin position="25"/>
        <end position="89"/>
    </location>
</feature>
<dbReference type="Gene3D" id="3.30.40.10">
    <property type="entry name" value="Zinc/RING finger domain, C3HC4 (zinc finger)"/>
    <property type="match status" value="1"/>
</dbReference>
<evidence type="ECO:0000256" key="3">
    <source>
        <dbReference type="ARBA" id="ARBA00022833"/>
    </source>
</evidence>
<dbReference type="PANTHER" id="PTHR46347">
    <property type="entry name" value="RING/FYVE/PHD ZINC FINGER SUPERFAMILY PROTEIN"/>
    <property type="match status" value="1"/>
</dbReference>
<dbReference type="GO" id="GO:0008270">
    <property type="term" value="F:zinc ion binding"/>
    <property type="evidence" value="ECO:0007669"/>
    <property type="project" value="UniProtKB-KW"/>
</dbReference>
<dbReference type="EMBL" id="JAYKXN010000004">
    <property type="protein sequence ID" value="KAK7293841.1"/>
    <property type="molecule type" value="Genomic_DNA"/>
</dbReference>
<comment type="caution">
    <text evidence="5">The sequence shown here is derived from an EMBL/GenBank/DDBJ whole genome shotgun (WGS) entry which is preliminary data.</text>
</comment>
<keyword evidence="1" id="KW-0479">Metal-binding</keyword>
<dbReference type="SUPFAM" id="SSF57850">
    <property type="entry name" value="RING/U-box"/>
    <property type="match status" value="1"/>
</dbReference>
<keyword evidence="3" id="KW-0862">Zinc</keyword>
<dbReference type="Pfam" id="PF12906">
    <property type="entry name" value="RINGv"/>
    <property type="match status" value="1"/>
</dbReference>
<dbReference type="Proteomes" id="UP001359559">
    <property type="component" value="Unassembled WGS sequence"/>
</dbReference>
<gene>
    <name evidence="5" type="ORF">RJT34_16717</name>
</gene>
<dbReference type="InterPro" id="IPR013083">
    <property type="entry name" value="Znf_RING/FYVE/PHD"/>
</dbReference>
<dbReference type="SMART" id="SM00744">
    <property type="entry name" value="RINGv"/>
    <property type="match status" value="1"/>
</dbReference>
<keyword evidence="6" id="KW-1185">Reference proteome</keyword>
<evidence type="ECO:0000259" key="4">
    <source>
        <dbReference type="PROSITE" id="PS51292"/>
    </source>
</evidence>
<name>A0AAN9PD32_CLITE</name>
<evidence type="ECO:0000313" key="6">
    <source>
        <dbReference type="Proteomes" id="UP001359559"/>
    </source>
</evidence>
<keyword evidence="2" id="KW-0863">Zinc-finger</keyword>
<organism evidence="5 6">
    <name type="scientific">Clitoria ternatea</name>
    <name type="common">Butterfly pea</name>
    <dbReference type="NCBI Taxonomy" id="43366"/>
    <lineage>
        <taxon>Eukaryota</taxon>
        <taxon>Viridiplantae</taxon>
        <taxon>Streptophyta</taxon>
        <taxon>Embryophyta</taxon>
        <taxon>Tracheophyta</taxon>
        <taxon>Spermatophyta</taxon>
        <taxon>Magnoliopsida</taxon>
        <taxon>eudicotyledons</taxon>
        <taxon>Gunneridae</taxon>
        <taxon>Pentapetalae</taxon>
        <taxon>rosids</taxon>
        <taxon>fabids</taxon>
        <taxon>Fabales</taxon>
        <taxon>Fabaceae</taxon>
        <taxon>Papilionoideae</taxon>
        <taxon>50 kb inversion clade</taxon>
        <taxon>NPAAA clade</taxon>
        <taxon>indigoferoid/millettioid clade</taxon>
        <taxon>Phaseoleae</taxon>
        <taxon>Clitoria</taxon>
    </lineage>
</organism>
<evidence type="ECO:0000313" key="5">
    <source>
        <dbReference type="EMBL" id="KAK7293841.1"/>
    </source>
</evidence>
<dbReference type="PROSITE" id="PS51292">
    <property type="entry name" value="ZF_RING_CH"/>
    <property type="match status" value="1"/>
</dbReference>